<dbReference type="EMBL" id="JACHNX010000029">
    <property type="protein sequence ID" value="MBB4611437.1"/>
    <property type="molecule type" value="Genomic_DNA"/>
</dbReference>
<dbReference type="EMBL" id="JAFHKU010000074">
    <property type="protein sequence ID" value="MBN3556816.1"/>
    <property type="molecule type" value="Genomic_DNA"/>
</dbReference>
<name>A0AA40ZYG7_9SPHN</name>
<reference evidence="1 3" key="1">
    <citation type="submission" date="2020-08" db="EMBL/GenBank/DDBJ databases">
        <title>Genomic Encyclopedia of Type Strains, Phase IV (KMG-IV): sequencing the most valuable type-strain genomes for metagenomic binning, comparative biology and taxonomic classification.</title>
        <authorList>
            <person name="Goeker M."/>
        </authorList>
    </citation>
    <scope>NUCLEOTIDE SEQUENCE [LARGE SCALE GENOMIC DNA]</scope>
    <source>
        <strain evidence="1 3">DSM 14562</strain>
    </source>
</reference>
<sequence length="73" mass="7867">MSTNSRQTVGDFFAAHPDKLAAFVGDMQALTSGMKSAIDELAVVIAAQTERARQSADRNRAIIARLKAIHPDI</sequence>
<dbReference type="Proteomes" id="UP000584663">
    <property type="component" value="Unassembled WGS sequence"/>
</dbReference>
<evidence type="ECO:0000313" key="3">
    <source>
        <dbReference type="Proteomes" id="UP000584663"/>
    </source>
</evidence>
<organism evidence="2 4">
    <name type="scientific">Sphingomonas yabuuchiae</name>
    <dbReference type="NCBI Taxonomy" id="172044"/>
    <lineage>
        <taxon>Bacteria</taxon>
        <taxon>Pseudomonadati</taxon>
        <taxon>Pseudomonadota</taxon>
        <taxon>Alphaproteobacteria</taxon>
        <taxon>Sphingomonadales</taxon>
        <taxon>Sphingomonadaceae</taxon>
        <taxon>Sphingomonas</taxon>
    </lineage>
</organism>
<dbReference type="RefSeq" id="WP_184106723.1">
    <property type="nucleotide sequence ID" value="NZ_JACHNX010000029.1"/>
</dbReference>
<keyword evidence="3" id="KW-1185">Reference proteome</keyword>
<gene>
    <name evidence="1" type="ORF">GGQ89_003684</name>
    <name evidence="2" type="ORF">JYA60_00975</name>
</gene>
<comment type="caution">
    <text evidence="2">The sequence shown here is derived from an EMBL/GenBank/DDBJ whole genome shotgun (WGS) entry which is preliminary data.</text>
</comment>
<evidence type="ECO:0000313" key="4">
    <source>
        <dbReference type="Proteomes" id="UP000704529"/>
    </source>
</evidence>
<accession>A0AA40ZYG7</accession>
<proteinExistence type="predicted"/>
<dbReference type="Proteomes" id="UP000704529">
    <property type="component" value="Unassembled WGS sequence"/>
</dbReference>
<dbReference type="AlphaFoldDB" id="A0AA40ZYG7"/>
<reference evidence="2" key="2">
    <citation type="submission" date="2021-01" db="EMBL/GenBank/DDBJ databases">
        <title>Genome Sequencing of Type Strains.</title>
        <authorList>
            <person name="Lemaire J.F."/>
            <person name="Inderbitzin P."/>
            <person name="Collins S.B."/>
            <person name="Wespe N."/>
            <person name="Knight-Connoni V."/>
        </authorList>
    </citation>
    <scope>NUCLEOTIDE SEQUENCE</scope>
    <source>
        <strain evidence="2">DSM 14562</strain>
    </source>
</reference>
<evidence type="ECO:0000313" key="2">
    <source>
        <dbReference type="EMBL" id="MBN3556816.1"/>
    </source>
</evidence>
<protein>
    <submittedName>
        <fullName evidence="2">Uncharacterized protein</fullName>
    </submittedName>
</protein>
<evidence type="ECO:0000313" key="1">
    <source>
        <dbReference type="EMBL" id="MBB4611437.1"/>
    </source>
</evidence>